<feature type="transmembrane region" description="Helical" evidence="8">
    <location>
        <begin position="186"/>
        <end position="218"/>
    </location>
</feature>
<evidence type="ECO:0000256" key="4">
    <source>
        <dbReference type="ARBA" id="ARBA00022475"/>
    </source>
</evidence>
<dbReference type="PANTHER" id="PTHR34979:SF1">
    <property type="entry name" value="INNER MEMBRANE PROTEIN YGAZ"/>
    <property type="match status" value="1"/>
</dbReference>
<evidence type="ECO:0000256" key="7">
    <source>
        <dbReference type="ARBA" id="ARBA00023136"/>
    </source>
</evidence>
<feature type="transmembrane region" description="Helical" evidence="8">
    <location>
        <begin position="27"/>
        <end position="52"/>
    </location>
</feature>
<keyword evidence="4" id="KW-1003">Cell membrane</keyword>
<dbReference type="Proteomes" id="UP001172708">
    <property type="component" value="Unassembled WGS sequence"/>
</dbReference>
<evidence type="ECO:0000256" key="2">
    <source>
        <dbReference type="ARBA" id="ARBA00010735"/>
    </source>
</evidence>
<feature type="transmembrane region" description="Helical" evidence="8">
    <location>
        <begin position="64"/>
        <end position="82"/>
    </location>
</feature>
<gene>
    <name evidence="9" type="ORF">QQX02_04770</name>
</gene>
<comment type="similarity">
    <text evidence="2">Belongs to the AzlC family.</text>
</comment>
<evidence type="ECO:0000256" key="8">
    <source>
        <dbReference type="SAM" id="Phobius"/>
    </source>
</evidence>
<keyword evidence="5 8" id="KW-0812">Transmembrane</keyword>
<dbReference type="InterPro" id="IPR011606">
    <property type="entry name" value="Brnchd-chn_aa_trnsp_permease"/>
</dbReference>
<keyword evidence="7 8" id="KW-0472">Membrane</keyword>
<evidence type="ECO:0000256" key="6">
    <source>
        <dbReference type="ARBA" id="ARBA00022989"/>
    </source>
</evidence>
<keyword evidence="3" id="KW-0813">Transport</keyword>
<protein>
    <submittedName>
        <fullName evidence="9">AzlC family ABC transporter permease</fullName>
    </submittedName>
</protein>
<feature type="transmembrane region" description="Helical" evidence="8">
    <location>
        <begin position="151"/>
        <end position="174"/>
    </location>
</feature>
<feature type="transmembrane region" description="Helical" evidence="8">
    <location>
        <begin position="224"/>
        <end position="242"/>
    </location>
</feature>
<evidence type="ECO:0000256" key="5">
    <source>
        <dbReference type="ARBA" id="ARBA00022692"/>
    </source>
</evidence>
<evidence type="ECO:0000313" key="10">
    <source>
        <dbReference type="Proteomes" id="UP001172708"/>
    </source>
</evidence>
<sequence>MTDASSPAPGPRARTFLRIGAQQWRDIWTGIVAIAPLMPGAVVFGMAFGALIQVVGLPGWMAPYASSTVTAGASQIAIVEALRQGAPAIIAIVTALVINARLALYSAALAPVFSAFPLRWRLGLAYLMTDQSAAVSVLTAGDWPDAVRRRWFIFGVSGPFVVVWILGTAAGVVLGPVIPESWQIGFIVPLMFIAVLVPALKTWPAVAATGISITVVLALKDVPYGLNVLIGALAGIGLGALVPERRRDPAPDEPETPPEAAS</sequence>
<proteinExistence type="inferred from homology"/>
<feature type="transmembrane region" description="Helical" evidence="8">
    <location>
        <begin position="89"/>
        <end position="113"/>
    </location>
</feature>
<accession>A0ABT8GFV0</accession>
<evidence type="ECO:0000313" key="9">
    <source>
        <dbReference type="EMBL" id="MDN4480234.1"/>
    </source>
</evidence>
<reference evidence="9" key="1">
    <citation type="submission" date="2023-06" db="EMBL/GenBank/DDBJ databases">
        <title>Egi l300058.</title>
        <authorList>
            <person name="Gao L."/>
            <person name="Fang B.-Z."/>
            <person name="Li W.-J."/>
        </authorList>
    </citation>
    <scope>NUCLEOTIDE SEQUENCE</scope>
    <source>
        <strain evidence="9">EGI L300058</strain>
    </source>
</reference>
<comment type="subcellular location">
    <subcellularLocation>
        <location evidence="1">Cell membrane</location>
        <topology evidence="1">Multi-pass membrane protein</topology>
    </subcellularLocation>
</comment>
<evidence type="ECO:0000256" key="1">
    <source>
        <dbReference type="ARBA" id="ARBA00004651"/>
    </source>
</evidence>
<keyword evidence="10" id="KW-1185">Reference proteome</keyword>
<dbReference type="RefSeq" id="WP_301141592.1">
    <property type="nucleotide sequence ID" value="NZ_JAUHQA010000001.1"/>
</dbReference>
<comment type="caution">
    <text evidence="9">The sequence shown here is derived from an EMBL/GenBank/DDBJ whole genome shotgun (WGS) entry which is preliminary data.</text>
</comment>
<evidence type="ECO:0000256" key="3">
    <source>
        <dbReference type="ARBA" id="ARBA00022448"/>
    </source>
</evidence>
<dbReference type="EMBL" id="JAUHQA010000001">
    <property type="protein sequence ID" value="MDN4480234.1"/>
    <property type="molecule type" value="Genomic_DNA"/>
</dbReference>
<dbReference type="Pfam" id="PF03591">
    <property type="entry name" value="AzlC"/>
    <property type="match status" value="1"/>
</dbReference>
<dbReference type="PANTHER" id="PTHR34979">
    <property type="entry name" value="INNER MEMBRANE PROTEIN YGAZ"/>
    <property type="match status" value="1"/>
</dbReference>
<keyword evidence="6 8" id="KW-1133">Transmembrane helix</keyword>
<organism evidence="9 10">
    <name type="scientific">Demequina muriae</name>
    <dbReference type="NCBI Taxonomy" id="3051664"/>
    <lineage>
        <taxon>Bacteria</taxon>
        <taxon>Bacillati</taxon>
        <taxon>Actinomycetota</taxon>
        <taxon>Actinomycetes</taxon>
        <taxon>Micrococcales</taxon>
        <taxon>Demequinaceae</taxon>
        <taxon>Demequina</taxon>
    </lineage>
</organism>
<name>A0ABT8GFV0_9MICO</name>